<dbReference type="Proteomes" id="UP001150569">
    <property type="component" value="Unassembled WGS sequence"/>
</dbReference>
<accession>A0A9W7ZRF1</accession>
<dbReference type="Pfam" id="PF02984">
    <property type="entry name" value="Cyclin_C"/>
    <property type="match status" value="1"/>
</dbReference>
<dbReference type="EMBL" id="JANBPT010000911">
    <property type="protein sequence ID" value="KAJ1911628.1"/>
    <property type="molecule type" value="Genomic_DNA"/>
</dbReference>
<dbReference type="GO" id="GO:0044772">
    <property type="term" value="P:mitotic cell cycle phase transition"/>
    <property type="evidence" value="ECO:0007669"/>
    <property type="project" value="InterPro"/>
</dbReference>
<dbReference type="InterPro" id="IPR013763">
    <property type="entry name" value="Cyclin-like_dom"/>
</dbReference>
<dbReference type="SUPFAM" id="SSF47954">
    <property type="entry name" value="Cyclin-like"/>
    <property type="match status" value="2"/>
</dbReference>
<dbReference type="PROSITE" id="PS00292">
    <property type="entry name" value="CYCLINS"/>
    <property type="match status" value="1"/>
</dbReference>
<name>A0A9W7ZRF1_9FUNG</name>
<evidence type="ECO:0000259" key="7">
    <source>
        <dbReference type="SMART" id="SM01332"/>
    </source>
</evidence>
<dbReference type="GO" id="GO:0051301">
    <property type="term" value="P:cell division"/>
    <property type="evidence" value="ECO:0007669"/>
    <property type="project" value="UniProtKB-KW"/>
</dbReference>
<keyword evidence="2 4" id="KW-0195">Cyclin</keyword>
<organism evidence="8 9">
    <name type="scientific">Tieghemiomyces parasiticus</name>
    <dbReference type="NCBI Taxonomy" id="78921"/>
    <lineage>
        <taxon>Eukaryota</taxon>
        <taxon>Fungi</taxon>
        <taxon>Fungi incertae sedis</taxon>
        <taxon>Zoopagomycota</taxon>
        <taxon>Kickxellomycotina</taxon>
        <taxon>Dimargaritomycetes</taxon>
        <taxon>Dimargaritales</taxon>
        <taxon>Dimargaritaceae</taxon>
        <taxon>Tieghemiomyces</taxon>
    </lineage>
</organism>
<gene>
    <name evidence="8" type="primary">CLB4_3</name>
    <name evidence="8" type="ORF">IWQ60_010052</name>
</gene>
<feature type="region of interest" description="Disordered" evidence="5">
    <location>
        <begin position="1"/>
        <end position="32"/>
    </location>
</feature>
<dbReference type="InterPro" id="IPR048258">
    <property type="entry name" value="Cyclins_cyclin-box"/>
</dbReference>
<dbReference type="InterPro" id="IPR004367">
    <property type="entry name" value="Cyclin_C-dom"/>
</dbReference>
<dbReference type="AlphaFoldDB" id="A0A9W7ZRF1"/>
<evidence type="ECO:0000256" key="2">
    <source>
        <dbReference type="ARBA" id="ARBA00023127"/>
    </source>
</evidence>
<keyword evidence="1" id="KW-0132">Cell division</keyword>
<reference evidence="8" key="1">
    <citation type="submission" date="2022-07" db="EMBL/GenBank/DDBJ databases">
        <title>Phylogenomic reconstructions and comparative analyses of Kickxellomycotina fungi.</title>
        <authorList>
            <person name="Reynolds N.K."/>
            <person name="Stajich J.E."/>
            <person name="Barry K."/>
            <person name="Grigoriev I.V."/>
            <person name="Crous P."/>
            <person name="Smith M.E."/>
        </authorList>
    </citation>
    <scope>NUCLEOTIDE SEQUENCE</scope>
    <source>
        <strain evidence="8">RSA 861</strain>
    </source>
</reference>
<comment type="similarity">
    <text evidence="4">Belongs to the cyclin family.</text>
</comment>
<proteinExistence type="inferred from homology"/>
<dbReference type="InterPro" id="IPR039361">
    <property type="entry name" value="Cyclin"/>
</dbReference>
<dbReference type="InterPro" id="IPR036915">
    <property type="entry name" value="Cyclin-like_sf"/>
</dbReference>
<feature type="domain" description="Cyclin-like" evidence="6">
    <location>
        <begin position="416"/>
        <end position="497"/>
    </location>
</feature>
<evidence type="ECO:0000259" key="6">
    <source>
        <dbReference type="SMART" id="SM00385"/>
    </source>
</evidence>
<evidence type="ECO:0000313" key="9">
    <source>
        <dbReference type="Proteomes" id="UP001150569"/>
    </source>
</evidence>
<sequence length="546" mass="60344">MFQASRQTRQRAATRQVLGDENQSTAKELSGTTATAKMIKAATHQSQTGLKSKLVPGVKSSTRPPTALAAKPTNVKRNALGNIVNHGKPTADDTKPGKPVRGTVPAESKPAGVPMASRQRVAARNLAKVTGTNPQAKPRAASSRLASSVPASRPNLRSRASTRSLTRGSTPVAPEPSDAEAPGDESASRPHPMERHDSEATLRGAPQGMDEEPAGEKMDVDEVTDAVSVCDSDITILGQDHAALLPLVDPLAEADARHLAHIMASFEEDIDPLDTTMVPEYTAEIFAYMRKLEARMQPLPGYMDNQVDLEWKMRGILVDWLVQVHQRFRLLPETLFLCVNYLDRFLSRKAVSLPKLQLVGTVALLVAAKFEEIQVPSLSDFVYMADHAYTPEDMMKAERFMLSLLNFDMAFPGPMSFLRRISKADDYDLQTRTLAKYLIEVTIMDERFLPYPASQTAAAGHLLAMRMLCKGEWSEAHVYYSGYTERMLQELVDLTMNLLADPKTHNAIYEKYSDRKFMKASIFVGQWMSNHHPEMVARAQASPPAE</sequence>
<protein>
    <submittedName>
        <fullName evidence="8">B-type cyclin</fullName>
    </submittedName>
</protein>
<feature type="region of interest" description="Disordered" evidence="5">
    <location>
        <begin position="83"/>
        <end position="218"/>
    </location>
</feature>
<dbReference type="SMART" id="SM00385">
    <property type="entry name" value="CYCLIN"/>
    <property type="match status" value="2"/>
</dbReference>
<evidence type="ECO:0000256" key="1">
    <source>
        <dbReference type="ARBA" id="ARBA00022618"/>
    </source>
</evidence>
<dbReference type="OrthoDB" id="5590282at2759"/>
<evidence type="ECO:0000313" key="8">
    <source>
        <dbReference type="EMBL" id="KAJ1911628.1"/>
    </source>
</evidence>
<feature type="compositionally biased region" description="Polar residues" evidence="5">
    <location>
        <begin position="21"/>
        <end position="31"/>
    </location>
</feature>
<keyword evidence="9" id="KW-1185">Reference proteome</keyword>
<evidence type="ECO:0000256" key="3">
    <source>
        <dbReference type="ARBA" id="ARBA00023306"/>
    </source>
</evidence>
<dbReference type="SMART" id="SM01332">
    <property type="entry name" value="Cyclin_C"/>
    <property type="match status" value="1"/>
</dbReference>
<evidence type="ECO:0000256" key="4">
    <source>
        <dbReference type="RuleBase" id="RU000383"/>
    </source>
</evidence>
<feature type="compositionally biased region" description="Basic and acidic residues" evidence="5">
    <location>
        <begin position="186"/>
        <end position="200"/>
    </location>
</feature>
<dbReference type="PIRSF" id="PIRSF001771">
    <property type="entry name" value="Cyclin_A_B_D_E"/>
    <property type="match status" value="1"/>
</dbReference>
<keyword evidence="3" id="KW-0131">Cell cycle</keyword>
<evidence type="ECO:0000256" key="5">
    <source>
        <dbReference type="SAM" id="MobiDB-lite"/>
    </source>
</evidence>
<feature type="domain" description="Cyclin C-terminal" evidence="7">
    <location>
        <begin position="412"/>
        <end position="526"/>
    </location>
</feature>
<dbReference type="CDD" id="cd20512">
    <property type="entry name" value="CYCLIN_CLBs_yeast_rpt2"/>
    <property type="match status" value="1"/>
</dbReference>
<dbReference type="PANTHER" id="PTHR10177">
    <property type="entry name" value="CYCLINS"/>
    <property type="match status" value="1"/>
</dbReference>
<dbReference type="GO" id="GO:0016538">
    <property type="term" value="F:cyclin-dependent protein serine/threonine kinase regulator activity"/>
    <property type="evidence" value="ECO:0007669"/>
    <property type="project" value="InterPro"/>
</dbReference>
<feature type="compositionally biased region" description="Low complexity" evidence="5">
    <location>
        <begin position="1"/>
        <end position="16"/>
    </location>
</feature>
<dbReference type="Pfam" id="PF00134">
    <property type="entry name" value="Cyclin_N"/>
    <property type="match status" value="1"/>
</dbReference>
<dbReference type="Gene3D" id="1.10.472.10">
    <property type="entry name" value="Cyclin-like"/>
    <property type="match status" value="2"/>
</dbReference>
<dbReference type="InterPro" id="IPR046965">
    <property type="entry name" value="Cyclin_A/B-like"/>
</dbReference>
<dbReference type="InterPro" id="IPR006671">
    <property type="entry name" value="Cyclin_N"/>
</dbReference>
<feature type="compositionally biased region" description="Low complexity" evidence="5">
    <location>
        <begin position="157"/>
        <end position="170"/>
    </location>
</feature>
<dbReference type="FunFam" id="1.10.472.10:FF:000001">
    <property type="entry name" value="G2/mitotic-specific cyclin"/>
    <property type="match status" value="1"/>
</dbReference>
<feature type="domain" description="Cyclin-like" evidence="6">
    <location>
        <begin position="319"/>
        <end position="403"/>
    </location>
</feature>
<comment type="caution">
    <text evidence="8">The sequence shown here is derived from an EMBL/GenBank/DDBJ whole genome shotgun (WGS) entry which is preliminary data.</text>
</comment>